<evidence type="ECO:0000256" key="3">
    <source>
        <dbReference type="ARBA" id="ARBA00022475"/>
    </source>
</evidence>
<dbReference type="Ensembl" id="ENSAOCT00000017779.2">
    <property type="protein sequence ID" value="ENSAOCP00000026575.2"/>
    <property type="gene ID" value="ENSAOCG00000001019.2"/>
</dbReference>
<protein>
    <recommendedName>
        <fullName evidence="8">Claudin</fullName>
    </recommendedName>
</protein>
<dbReference type="AlphaFoldDB" id="A0A3Q1CHY3"/>
<dbReference type="InterPro" id="IPR017974">
    <property type="entry name" value="Claudin_CS"/>
</dbReference>
<dbReference type="InterPro" id="IPR006187">
    <property type="entry name" value="Claudin"/>
</dbReference>
<evidence type="ECO:0000256" key="8">
    <source>
        <dbReference type="RuleBase" id="RU060637"/>
    </source>
</evidence>
<keyword evidence="5 8" id="KW-0965">Cell junction</keyword>
<dbReference type="PRINTS" id="PR01077">
    <property type="entry name" value="CLAUDIN"/>
</dbReference>
<dbReference type="Pfam" id="PF00822">
    <property type="entry name" value="PMP22_Claudin"/>
    <property type="match status" value="1"/>
</dbReference>
<evidence type="ECO:0000256" key="1">
    <source>
        <dbReference type="ARBA" id="ARBA00008295"/>
    </source>
</evidence>
<dbReference type="Gene3D" id="1.20.140.150">
    <property type="match status" value="1"/>
</dbReference>
<comment type="similarity">
    <text evidence="1 8">Belongs to the claudin family.</text>
</comment>
<dbReference type="OMA" id="INSCCRK"/>
<dbReference type="InterPro" id="IPR004031">
    <property type="entry name" value="PMP22/EMP/MP20/Claudin"/>
</dbReference>
<evidence type="ECO:0000256" key="6">
    <source>
        <dbReference type="ARBA" id="ARBA00022989"/>
    </source>
</evidence>
<feature type="transmembrane region" description="Helical" evidence="8">
    <location>
        <begin position="116"/>
        <end position="141"/>
    </location>
</feature>
<feature type="transmembrane region" description="Helical" evidence="8">
    <location>
        <begin position="78"/>
        <end position="104"/>
    </location>
</feature>
<reference evidence="9" key="2">
    <citation type="submission" date="2025-08" db="UniProtKB">
        <authorList>
            <consortium name="Ensembl"/>
        </authorList>
    </citation>
    <scope>IDENTIFICATION</scope>
</reference>
<keyword evidence="7 8" id="KW-0472">Membrane</keyword>
<dbReference type="GO" id="GO:0005886">
    <property type="term" value="C:plasma membrane"/>
    <property type="evidence" value="ECO:0007669"/>
    <property type="project" value="UniProtKB-SubCell"/>
</dbReference>
<comment type="subcellular location">
    <subcellularLocation>
        <location evidence="8">Cell junction</location>
        <location evidence="8">Tight junction</location>
    </subcellularLocation>
    <subcellularLocation>
        <location evidence="8">Cell membrane</location>
        <topology evidence="8">Multi-pass membrane protein</topology>
    </subcellularLocation>
</comment>
<accession>A0A3Q1CHY3</accession>
<evidence type="ECO:0000313" key="9">
    <source>
        <dbReference type="Ensembl" id="ENSAOCP00000026575.2"/>
    </source>
</evidence>
<dbReference type="GO" id="GO:0005923">
    <property type="term" value="C:bicellular tight junction"/>
    <property type="evidence" value="ECO:0007669"/>
    <property type="project" value="UniProtKB-SubCell"/>
</dbReference>
<proteinExistence type="inferred from homology"/>
<evidence type="ECO:0000256" key="4">
    <source>
        <dbReference type="ARBA" id="ARBA00022692"/>
    </source>
</evidence>
<organism evidence="9 10">
    <name type="scientific">Amphiprion ocellaris</name>
    <name type="common">Clown anemonefish</name>
    <dbReference type="NCBI Taxonomy" id="80972"/>
    <lineage>
        <taxon>Eukaryota</taxon>
        <taxon>Metazoa</taxon>
        <taxon>Chordata</taxon>
        <taxon>Craniata</taxon>
        <taxon>Vertebrata</taxon>
        <taxon>Euteleostomi</taxon>
        <taxon>Actinopterygii</taxon>
        <taxon>Neopterygii</taxon>
        <taxon>Teleostei</taxon>
        <taxon>Neoteleostei</taxon>
        <taxon>Acanthomorphata</taxon>
        <taxon>Ovalentaria</taxon>
        <taxon>Pomacentridae</taxon>
        <taxon>Amphiprion</taxon>
    </lineage>
</organism>
<comment type="caution">
    <text evidence="8">Lacks conserved residue(s) required for the propagation of feature annotation.</text>
</comment>
<dbReference type="PANTHER" id="PTHR12002">
    <property type="entry name" value="CLAUDIN"/>
    <property type="match status" value="1"/>
</dbReference>
<keyword evidence="10" id="KW-1185">Reference proteome</keyword>
<reference evidence="9 10" key="1">
    <citation type="submission" date="2022-01" db="EMBL/GenBank/DDBJ databases">
        <title>A chromosome-scale genome assembly of the false clownfish, Amphiprion ocellaris.</title>
        <authorList>
            <person name="Ryu T."/>
        </authorList>
    </citation>
    <scope>NUCLEOTIDE SEQUENCE [LARGE SCALE GENOMIC DNA]</scope>
</reference>
<dbReference type="PROSITE" id="PS01346">
    <property type="entry name" value="CLAUDIN"/>
    <property type="match status" value="1"/>
</dbReference>
<sequence length="213" mass="22328">MPAGRCVLQLVAVSVAAAGWLSALAATLMSSWLTLSTELLPSESYQLGLWETCVVQDLGLLECRPYDGLLGLPPDIKLARVLMCGSLGTGLLAVLLAVPGLSLVNGCRGHAGRKTALRAAGGVLVLAAGVLGLVPASYVAHLTVLRFFDPSLPDLVPRWEFGDALFCGWTGGVLQLVAGALLLASCMRRCSGHAHRPPIAMTTRSHASRTEYV</sequence>
<keyword evidence="3 8" id="KW-1003">Cell membrane</keyword>
<evidence type="ECO:0000256" key="2">
    <source>
        <dbReference type="ARBA" id="ARBA00022427"/>
    </source>
</evidence>
<reference evidence="9" key="3">
    <citation type="submission" date="2025-09" db="UniProtKB">
        <authorList>
            <consortium name="Ensembl"/>
        </authorList>
    </citation>
    <scope>IDENTIFICATION</scope>
</reference>
<comment type="function">
    <text evidence="8">Claudins function as major constituents of the tight junction complexes that regulate the permeability of epithelia.</text>
</comment>
<feature type="transmembrane region" description="Helical" evidence="8">
    <location>
        <begin position="161"/>
        <end position="184"/>
    </location>
</feature>
<keyword evidence="4 8" id="KW-0812">Transmembrane</keyword>
<keyword evidence="6 8" id="KW-1133">Transmembrane helix</keyword>
<evidence type="ECO:0000256" key="7">
    <source>
        <dbReference type="ARBA" id="ARBA00023136"/>
    </source>
</evidence>
<dbReference type="STRING" id="80972.ENSAOCP00000026575"/>
<dbReference type="Proteomes" id="UP001501940">
    <property type="component" value="Chromosome 24"/>
</dbReference>
<name>A0A3Q1CHY3_AMPOC</name>
<dbReference type="GO" id="GO:0005198">
    <property type="term" value="F:structural molecule activity"/>
    <property type="evidence" value="ECO:0007669"/>
    <property type="project" value="InterPro"/>
</dbReference>
<keyword evidence="2 8" id="KW-0796">Tight junction</keyword>
<evidence type="ECO:0000256" key="5">
    <source>
        <dbReference type="ARBA" id="ARBA00022949"/>
    </source>
</evidence>
<dbReference type="GeneTree" id="ENSGT00940000164897"/>
<evidence type="ECO:0000313" key="10">
    <source>
        <dbReference type="Proteomes" id="UP001501940"/>
    </source>
</evidence>